<dbReference type="GO" id="GO:0008081">
    <property type="term" value="F:phosphoric diester hydrolase activity"/>
    <property type="evidence" value="ECO:0007669"/>
    <property type="project" value="InterPro"/>
</dbReference>
<name>A0A2I0VAV1_9ASPA</name>
<organism evidence="2 3">
    <name type="scientific">Dendrobium catenatum</name>
    <dbReference type="NCBI Taxonomy" id="906689"/>
    <lineage>
        <taxon>Eukaryota</taxon>
        <taxon>Viridiplantae</taxon>
        <taxon>Streptophyta</taxon>
        <taxon>Embryophyta</taxon>
        <taxon>Tracheophyta</taxon>
        <taxon>Spermatophyta</taxon>
        <taxon>Magnoliopsida</taxon>
        <taxon>Liliopsida</taxon>
        <taxon>Asparagales</taxon>
        <taxon>Orchidaceae</taxon>
        <taxon>Epidendroideae</taxon>
        <taxon>Malaxideae</taxon>
        <taxon>Dendrobiinae</taxon>
        <taxon>Dendrobium</taxon>
    </lineage>
</organism>
<protein>
    <recommendedName>
        <fullName evidence="4">Tyrosyl-DNA phosphodiesterase 1</fullName>
    </recommendedName>
</protein>
<evidence type="ECO:0000313" key="2">
    <source>
        <dbReference type="EMBL" id="PKU60534.1"/>
    </source>
</evidence>
<dbReference type="PANTHER" id="PTHR12415:SF3">
    <property type="entry name" value="OS04G0403400 PROTEIN"/>
    <property type="match status" value="1"/>
</dbReference>
<dbReference type="EMBL" id="KZ505054">
    <property type="protein sequence ID" value="PKU60534.1"/>
    <property type="molecule type" value="Genomic_DNA"/>
</dbReference>
<dbReference type="Proteomes" id="UP000233837">
    <property type="component" value="Unassembled WGS sequence"/>
</dbReference>
<dbReference type="PANTHER" id="PTHR12415">
    <property type="entry name" value="TYROSYL-DNA PHOSPHODIESTERASE 1"/>
    <property type="match status" value="1"/>
</dbReference>
<feature type="site" description="Interaction with DNA" evidence="1">
    <location>
        <position position="30"/>
    </location>
</feature>
<reference evidence="2 3" key="1">
    <citation type="journal article" date="2016" name="Sci. Rep.">
        <title>The Dendrobium catenatum Lindl. genome sequence provides insights into polysaccharide synthase, floral development and adaptive evolution.</title>
        <authorList>
            <person name="Zhang G.Q."/>
            <person name="Xu Q."/>
            <person name="Bian C."/>
            <person name="Tsai W.C."/>
            <person name="Yeh C.M."/>
            <person name="Liu K.W."/>
            <person name="Yoshida K."/>
            <person name="Zhang L.S."/>
            <person name="Chang S.B."/>
            <person name="Chen F."/>
            <person name="Shi Y."/>
            <person name="Su Y.Y."/>
            <person name="Zhang Y.Q."/>
            <person name="Chen L.J."/>
            <person name="Yin Y."/>
            <person name="Lin M."/>
            <person name="Huang H."/>
            <person name="Deng H."/>
            <person name="Wang Z.W."/>
            <person name="Zhu S.L."/>
            <person name="Zhao X."/>
            <person name="Deng C."/>
            <person name="Niu S.C."/>
            <person name="Huang J."/>
            <person name="Wang M."/>
            <person name="Liu G.H."/>
            <person name="Yang H.J."/>
            <person name="Xiao X.J."/>
            <person name="Hsiao Y.Y."/>
            <person name="Wu W.L."/>
            <person name="Chen Y.Y."/>
            <person name="Mitsuda N."/>
            <person name="Ohme-Takagi M."/>
            <person name="Luo Y.B."/>
            <person name="Van de Peer Y."/>
            <person name="Liu Z.J."/>
        </authorList>
    </citation>
    <scope>NUCLEOTIDE SEQUENCE [LARGE SCALE GENOMIC DNA]</scope>
    <source>
        <tissue evidence="2">The whole plant</tissue>
    </source>
</reference>
<evidence type="ECO:0000256" key="1">
    <source>
        <dbReference type="PIRSR" id="PIRSR610347-3"/>
    </source>
</evidence>
<reference evidence="2 3" key="2">
    <citation type="journal article" date="2017" name="Nature">
        <title>The Apostasia genome and the evolution of orchids.</title>
        <authorList>
            <person name="Zhang G.Q."/>
            <person name="Liu K.W."/>
            <person name="Li Z."/>
            <person name="Lohaus R."/>
            <person name="Hsiao Y.Y."/>
            <person name="Niu S.C."/>
            <person name="Wang J.Y."/>
            <person name="Lin Y.C."/>
            <person name="Xu Q."/>
            <person name="Chen L.J."/>
            <person name="Yoshida K."/>
            <person name="Fujiwara S."/>
            <person name="Wang Z.W."/>
            <person name="Zhang Y.Q."/>
            <person name="Mitsuda N."/>
            <person name="Wang M."/>
            <person name="Liu G.H."/>
            <person name="Pecoraro L."/>
            <person name="Huang H.X."/>
            <person name="Xiao X.J."/>
            <person name="Lin M."/>
            <person name="Wu X.Y."/>
            <person name="Wu W.L."/>
            <person name="Chen Y.Y."/>
            <person name="Chang S.B."/>
            <person name="Sakamoto S."/>
            <person name="Ohme-Takagi M."/>
            <person name="Yagi M."/>
            <person name="Zeng S.J."/>
            <person name="Shen C.Y."/>
            <person name="Yeh C.M."/>
            <person name="Luo Y.B."/>
            <person name="Tsai W.C."/>
            <person name="Van de Peer Y."/>
            <person name="Liu Z.J."/>
        </authorList>
    </citation>
    <scope>NUCLEOTIDE SEQUENCE [LARGE SCALE GENOMIC DNA]</scope>
    <source>
        <tissue evidence="2">The whole plant</tissue>
    </source>
</reference>
<dbReference type="OrthoDB" id="47785at2759"/>
<gene>
    <name evidence="2" type="ORF">MA16_Dca028687</name>
</gene>
<keyword evidence="3" id="KW-1185">Reference proteome</keyword>
<dbReference type="AlphaFoldDB" id="A0A2I0VAV1"/>
<dbReference type="GO" id="GO:0005634">
    <property type="term" value="C:nucleus"/>
    <property type="evidence" value="ECO:0007669"/>
    <property type="project" value="InterPro"/>
</dbReference>
<proteinExistence type="predicted"/>
<dbReference type="STRING" id="906689.A0A2I0VAV1"/>
<dbReference type="Gene3D" id="3.30.870.10">
    <property type="entry name" value="Endonuclease Chain A"/>
    <property type="match status" value="1"/>
</dbReference>
<dbReference type="GO" id="GO:0006281">
    <property type="term" value="P:DNA repair"/>
    <property type="evidence" value="ECO:0007669"/>
    <property type="project" value="InterPro"/>
</dbReference>
<evidence type="ECO:0000313" key="3">
    <source>
        <dbReference type="Proteomes" id="UP000233837"/>
    </source>
</evidence>
<dbReference type="Pfam" id="PF06087">
    <property type="entry name" value="Tyr-DNA_phospho"/>
    <property type="match status" value="1"/>
</dbReference>
<dbReference type="SUPFAM" id="SSF56024">
    <property type="entry name" value="Phospholipase D/nuclease"/>
    <property type="match status" value="1"/>
</dbReference>
<sequence length="162" mass="17704">MHVKVARRRFQSSTSTSAFGWIYCGSHNFSPAAWGRLLPPSTVEAGSAARLRIFNYELGILLIVPPPSKVEGDSGNLCNLDDFQLPFVMPAPRYCGGDRPATAFAMRGAVAELTEQDCQGMDEEDVADEEVIGPSEYVAEESEDDKIYAEMLWSQVGSSDGF</sequence>
<dbReference type="InterPro" id="IPR010347">
    <property type="entry name" value="Tdp1"/>
</dbReference>
<accession>A0A2I0VAV1</accession>
<evidence type="ECO:0008006" key="4">
    <source>
        <dbReference type="Google" id="ProtNLM"/>
    </source>
</evidence>